<dbReference type="RefSeq" id="WP_073208520.1">
    <property type="nucleotide sequence ID" value="NZ_FRBD01000012.1"/>
</dbReference>
<evidence type="ECO:0000313" key="1">
    <source>
        <dbReference type="EMBL" id="SHK78416.1"/>
    </source>
</evidence>
<name>A0A1M6VAS9_XYLRU</name>
<organism evidence="1 2">
    <name type="scientific">Xylanibacter ruminicola</name>
    <name type="common">Prevotella ruminicola</name>
    <dbReference type="NCBI Taxonomy" id="839"/>
    <lineage>
        <taxon>Bacteria</taxon>
        <taxon>Pseudomonadati</taxon>
        <taxon>Bacteroidota</taxon>
        <taxon>Bacteroidia</taxon>
        <taxon>Bacteroidales</taxon>
        <taxon>Prevotellaceae</taxon>
        <taxon>Xylanibacter</taxon>
    </lineage>
</organism>
<proteinExistence type="predicted"/>
<dbReference type="Proteomes" id="UP000184130">
    <property type="component" value="Unassembled WGS sequence"/>
</dbReference>
<dbReference type="EMBL" id="FRBD01000012">
    <property type="protein sequence ID" value="SHK78416.1"/>
    <property type="molecule type" value="Genomic_DNA"/>
</dbReference>
<evidence type="ECO:0000313" key="2">
    <source>
        <dbReference type="Proteomes" id="UP000184130"/>
    </source>
</evidence>
<dbReference type="OrthoDB" id="1118459at2"/>
<accession>A0A1M6VAS9</accession>
<reference evidence="1 2" key="1">
    <citation type="submission" date="2016-11" db="EMBL/GenBank/DDBJ databases">
        <authorList>
            <person name="Jaros S."/>
            <person name="Januszkiewicz K."/>
            <person name="Wedrychowicz H."/>
        </authorList>
    </citation>
    <scope>NUCLEOTIDE SEQUENCE [LARGE SCALE GENOMIC DNA]</scope>
    <source>
        <strain evidence="1 2">KHT3</strain>
    </source>
</reference>
<protein>
    <recommendedName>
        <fullName evidence="3">Structural protein P5</fullName>
    </recommendedName>
</protein>
<gene>
    <name evidence="1" type="ORF">SAMN05216463_11215</name>
</gene>
<sequence length="142" mass="16356">MTTPRGIRNNNPLNIRRSKDKWKGLRAQQTDAAFCQFESMEWGWRAAFWLLTRTYYHKYRLYTIRAIISKWAPPIENKTEAYIANVSRLTGIAPDEPIGIPSDQPARWMAVATAMAIQENGTAALDYFAMLRGWTLCRQDVA</sequence>
<evidence type="ECO:0008006" key="3">
    <source>
        <dbReference type="Google" id="ProtNLM"/>
    </source>
</evidence>
<dbReference type="AlphaFoldDB" id="A0A1M6VAS9"/>